<evidence type="ECO:0000313" key="2">
    <source>
        <dbReference type="Proteomes" id="UP001302676"/>
    </source>
</evidence>
<keyword evidence="2" id="KW-1185">Reference proteome</keyword>
<comment type="caution">
    <text evidence="1">The sequence shown here is derived from an EMBL/GenBank/DDBJ whole genome shotgun (WGS) entry which is preliminary data.</text>
</comment>
<dbReference type="Proteomes" id="UP001302676">
    <property type="component" value="Unassembled WGS sequence"/>
</dbReference>
<gene>
    <name evidence="1" type="ORF">C8A04DRAFT_14715</name>
</gene>
<protein>
    <submittedName>
        <fullName evidence="1">Uncharacterized protein</fullName>
    </submittedName>
</protein>
<reference evidence="1" key="1">
    <citation type="journal article" date="2023" name="Mol. Phylogenet. Evol.">
        <title>Genome-scale phylogeny and comparative genomics of the fungal order Sordariales.</title>
        <authorList>
            <person name="Hensen N."/>
            <person name="Bonometti L."/>
            <person name="Westerberg I."/>
            <person name="Brannstrom I.O."/>
            <person name="Guillou S."/>
            <person name="Cros-Aarteil S."/>
            <person name="Calhoun S."/>
            <person name="Haridas S."/>
            <person name="Kuo A."/>
            <person name="Mondo S."/>
            <person name="Pangilinan J."/>
            <person name="Riley R."/>
            <person name="LaButti K."/>
            <person name="Andreopoulos B."/>
            <person name="Lipzen A."/>
            <person name="Chen C."/>
            <person name="Yan M."/>
            <person name="Daum C."/>
            <person name="Ng V."/>
            <person name="Clum A."/>
            <person name="Steindorff A."/>
            <person name="Ohm R.A."/>
            <person name="Martin F."/>
            <person name="Silar P."/>
            <person name="Natvig D.O."/>
            <person name="Lalanne C."/>
            <person name="Gautier V."/>
            <person name="Ament-Velasquez S.L."/>
            <person name="Kruys A."/>
            <person name="Hutchinson M.I."/>
            <person name="Powell A.J."/>
            <person name="Barry K."/>
            <person name="Miller A.N."/>
            <person name="Grigoriev I.V."/>
            <person name="Debuchy R."/>
            <person name="Gladieux P."/>
            <person name="Hiltunen Thoren M."/>
            <person name="Johannesson H."/>
        </authorList>
    </citation>
    <scope>NUCLEOTIDE SEQUENCE</scope>
    <source>
        <strain evidence="1">CBS 141.50</strain>
    </source>
</reference>
<evidence type="ECO:0000313" key="1">
    <source>
        <dbReference type="EMBL" id="KAK4140670.1"/>
    </source>
</evidence>
<reference evidence="1" key="2">
    <citation type="submission" date="2023-05" db="EMBL/GenBank/DDBJ databases">
        <authorList>
            <consortium name="Lawrence Berkeley National Laboratory"/>
            <person name="Steindorff A."/>
            <person name="Hensen N."/>
            <person name="Bonometti L."/>
            <person name="Westerberg I."/>
            <person name="Brannstrom I.O."/>
            <person name="Guillou S."/>
            <person name="Cros-Aarteil S."/>
            <person name="Calhoun S."/>
            <person name="Haridas S."/>
            <person name="Kuo A."/>
            <person name="Mondo S."/>
            <person name="Pangilinan J."/>
            <person name="Riley R."/>
            <person name="Labutti K."/>
            <person name="Andreopoulos B."/>
            <person name="Lipzen A."/>
            <person name="Chen C."/>
            <person name="Yanf M."/>
            <person name="Daum C."/>
            <person name="Ng V."/>
            <person name="Clum A."/>
            <person name="Ohm R."/>
            <person name="Martin F."/>
            <person name="Silar P."/>
            <person name="Natvig D."/>
            <person name="Lalanne C."/>
            <person name="Gautier V."/>
            <person name="Ament-Velasquez S.L."/>
            <person name="Kruys A."/>
            <person name="Hutchinson M.I."/>
            <person name="Powell A.J."/>
            <person name="Barry K."/>
            <person name="Miller A.N."/>
            <person name="Grigoriev I.V."/>
            <person name="Debuchy R."/>
            <person name="Gladieux P."/>
            <person name="Thoren M.H."/>
            <person name="Johannesson H."/>
        </authorList>
    </citation>
    <scope>NUCLEOTIDE SEQUENCE</scope>
    <source>
        <strain evidence="1">CBS 141.50</strain>
    </source>
</reference>
<dbReference type="AlphaFoldDB" id="A0AAN6UY64"/>
<dbReference type="GeneID" id="87814819"/>
<dbReference type="EMBL" id="MU853625">
    <property type="protein sequence ID" value="KAK4140670.1"/>
    <property type="molecule type" value="Genomic_DNA"/>
</dbReference>
<sequence>TNGGYVVVRLRPIAETTADPAPDLRQSWGALLTVQCNDIARLMREGLFISPYYNALPEKGYVREETRHARRQPGGRYTRTRFLGDNTNGSPALWKGELELTSGAENIATSVRLEDLSYENVVTMKATNYQGYSVYRYNAADPNKSYNCIYDDMPMSGLWPWPRDAESDAMPHPQSCDGCTIL</sequence>
<proteinExistence type="predicted"/>
<feature type="non-terminal residue" evidence="1">
    <location>
        <position position="1"/>
    </location>
</feature>
<organism evidence="1 2">
    <name type="scientific">Dichotomopilus funicola</name>
    <dbReference type="NCBI Taxonomy" id="1934379"/>
    <lineage>
        <taxon>Eukaryota</taxon>
        <taxon>Fungi</taxon>
        <taxon>Dikarya</taxon>
        <taxon>Ascomycota</taxon>
        <taxon>Pezizomycotina</taxon>
        <taxon>Sordariomycetes</taxon>
        <taxon>Sordariomycetidae</taxon>
        <taxon>Sordariales</taxon>
        <taxon>Chaetomiaceae</taxon>
        <taxon>Dichotomopilus</taxon>
    </lineage>
</organism>
<name>A0AAN6UY64_9PEZI</name>
<dbReference type="RefSeq" id="XP_062634041.1">
    <property type="nucleotide sequence ID" value="XM_062778206.1"/>
</dbReference>
<accession>A0AAN6UY64</accession>